<evidence type="ECO:0000313" key="3">
    <source>
        <dbReference type="Proteomes" id="UP000006892"/>
    </source>
</evidence>
<dbReference type="EMBL" id="FN563149">
    <property type="protein sequence ID" value="CBH49709.1"/>
    <property type="molecule type" value="Genomic_DNA"/>
</dbReference>
<reference evidence="2" key="1">
    <citation type="journal article" date="2010" name="PLoS Genet.">
        <title>The genome of a pathogenic rhodococcus: cooptive virulence underpinned by key gene acquisitions.</title>
        <authorList>
            <person name="Letek M."/>
            <person name="Gonzalez P."/>
            <person name="Macarthur I."/>
            <person name="Rodriguez H."/>
            <person name="Freeman T.C."/>
            <person name="Valero-Rello A."/>
            <person name="Blanco M."/>
            <person name="Buckley T."/>
            <person name="Cherevach I."/>
            <person name="Fahey R."/>
            <person name="Hapeshi A."/>
            <person name="Holdstock J."/>
            <person name="Leadon D."/>
            <person name="Navas J."/>
            <person name="Ocampo A."/>
            <person name="Quail M.A."/>
            <person name="Sanders M."/>
            <person name="Scortti M.M."/>
            <person name="Prescott J.F."/>
            <person name="Fogarty U."/>
            <person name="Meijer W.G."/>
            <person name="Parkhill J."/>
            <person name="Bentley S.D."/>
            <person name="Vazquez-Boland J.A."/>
        </authorList>
    </citation>
    <scope>NUCLEOTIDE SEQUENCE [LARGE SCALE GENOMIC DNA]</scope>
    <source>
        <strain evidence="2 3">103S</strain>
    </source>
</reference>
<dbReference type="Proteomes" id="UP001154400">
    <property type="component" value="Chromosome"/>
</dbReference>
<sequence>MRTNATAVLTRAAAGLAVAAAAALAAPALASAEPTTLVPPTLETAVDGNVVTVTLTNPNLDPLSGCTAVAIDSAKVPALMDDPTKFLEPGFVSWTSGVDGATAGSTKTYTTPALSDGIYAFIGGCVSAGDPTQPALGDPSLVTIGNPFGSLGDFDLGNLTGSLGDLDLGGLLGGLLK</sequence>
<proteinExistence type="predicted"/>
<evidence type="ECO:0000313" key="2">
    <source>
        <dbReference type="EMBL" id="CBH49709.1"/>
    </source>
</evidence>
<gene>
    <name evidence="2" type="ordered locus">REQ_37220</name>
</gene>
<organism evidence="2">
    <name type="scientific">Rhodococcus hoagii (strain 103S)</name>
    <name type="common">Rhodococcus equi</name>
    <dbReference type="NCBI Taxonomy" id="685727"/>
    <lineage>
        <taxon>Bacteria</taxon>
        <taxon>Bacillati</taxon>
        <taxon>Actinomycetota</taxon>
        <taxon>Actinomycetes</taxon>
        <taxon>Mycobacteriales</taxon>
        <taxon>Nocardiaceae</taxon>
        <taxon>Prescottella</taxon>
    </lineage>
</organism>
<dbReference type="AlphaFoldDB" id="A0A3S5YB14"/>
<dbReference type="GeneID" id="57579367"/>
<keyword evidence="1" id="KW-0732">Signal</keyword>
<protein>
    <submittedName>
        <fullName evidence="2">Secreted protein</fullName>
    </submittedName>
</protein>
<feature type="signal peptide" evidence="1">
    <location>
        <begin position="1"/>
        <end position="30"/>
    </location>
</feature>
<dbReference type="KEGG" id="req:REQ_37220"/>
<feature type="chain" id="PRO_5038992498" evidence="1">
    <location>
        <begin position="31"/>
        <end position="177"/>
    </location>
</feature>
<evidence type="ECO:0000256" key="1">
    <source>
        <dbReference type="SAM" id="SignalP"/>
    </source>
</evidence>
<name>A0A3S5YB14_RHOH1</name>
<dbReference type="RefSeq" id="WP_005518163.1">
    <property type="nucleotide sequence ID" value="NC_014659.1"/>
</dbReference>
<accession>A0A3S5YB14</accession>